<name>A0A6J5LJ02_9CAUD</name>
<protein>
    <submittedName>
        <fullName evidence="1">Uncharacterized protein</fullName>
    </submittedName>
</protein>
<dbReference type="EMBL" id="LR796270">
    <property type="protein sequence ID" value="CAB4133283.1"/>
    <property type="molecule type" value="Genomic_DNA"/>
</dbReference>
<sequence length="122" mass="14271">MIQYKKEQPRYSVYGRKWVKNTSGDHYTDAYGRVIAQIDTNSFKETYTVYTVDYENNRELIGVYLSIRDAKRETERLLGTPDGHFIAPCLYCGGHENVFNCPNRMFDWPNHFMLGNIRTTGT</sequence>
<reference evidence="1" key="1">
    <citation type="submission" date="2020-04" db="EMBL/GenBank/DDBJ databases">
        <authorList>
            <person name="Chiriac C."/>
            <person name="Salcher M."/>
            <person name="Ghai R."/>
            <person name="Kavagutti S V."/>
        </authorList>
    </citation>
    <scope>NUCLEOTIDE SEQUENCE</scope>
</reference>
<gene>
    <name evidence="1" type="ORF">UFOVP250_104</name>
</gene>
<organism evidence="1">
    <name type="scientific">uncultured Caudovirales phage</name>
    <dbReference type="NCBI Taxonomy" id="2100421"/>
    <lineage>
        <taxon>Viruses</taxon>
        <taxon>Duplodnaviria</taxon>
        <taxon>Heunggongvirae</taxon>
        <taxon>Uroviricota</taxon>
        <taxon>Caudoviricetes</taxon>
        <taxon>Peduoviridae</taxon>
        <taxon>Maltschvirus</taxon>
        <taxon>Maltschvirus maltsch</taxon>
    </lineage>
</organism>
<proteinExistence type="predicted"/>
<evidence type="ECO:0000313" key="1">
    <source>
        <dbReference type="EMBL" id="CAB4133283.1"/>
    </source>
</evidence>
<accession>A0A6J5LJ02</accession>